<dbReference type="AlphaFoldDB" id="A0A345ZUA3"/>
<dbReference type="GO" id="GO:0046872">
    <property type="term" value="F:metal ion binding"/>
    <property type="evidence" value="ECO:0007669"/>
    <property type="project" value="UniProtKB-KW"/>
</dbReference>
<dbReference type="RefSeq" id="WP_115690210.1">
    <property type="nucleotide sequence ID" value="NZ_CP031417.1"/>
</dbReference>
<evidence type="ECO:0000256" key="1">
    <source>
        <dbReference type="ARBA" id="ARBA00008635"/>
    </source>
</evidence>
<evidence type="ECO:0000256" key="3">
    <source>
        <dbReference type="PIRSR" id="PIRSR607837-1"/>
    </source>
</evidence>
<evidence type="ECO:0000256" key="2">
    <source>
        <dbReference type="ARBA" id="ARBA00022723"/>
    </source>
</evidence>
<dbReference type="KEGG" id="ptaw:DW352_08220"/>
<evidence type="ECO:0000313" key="4">
    <source>
        <dbReference type="EMBL" id="AXK80500.1"/>
    </source>
</evidence>
<feature type="binding site" evidence="3">
    <location>
        <position position="48"/>
    </location>
    <ligand>
        <name>a divalent metal cation</name>
        <dbReference type="ChEBI" id="CHEBI:60240"/>
    </ligand>
</feature>
<comment type="similarity">
    <text evidence="1">Belongs to the DinB family.</text>
</comment>
<reference evidence="4 5" key="1">
    <citation type="submission" date="2018-07" db="EMBL/GenBank/DDBJ databases">
        <authorList>
            <person name="Quirk P.G."/>
            <person name="Krulwich T.A."/>
        </authorList>
    </citation>
    <scope>NUCLEOTIDE SEQUENCE [LARGE SCALE GENOMIC DNA]</scope>
    <source>
        <strain evidence="4 5">CC-BB4</strain>
    </source>
</reference>
<accession>A0A345ZUA3</accession>
<dbReference type="SUPFAM" id="SSF109854">
    <property type="entry name" value="DinB/YfiT-like putative metalloenzymes"/>
    <property type="match status" value="1"/>
</dbReference>
<proteinExistence type="inferred from homology"/>
<dbReference type="EMBL" id="CP031417">
    <property type="protein sequence ID" value="AXK80500.1"/>
    <property type="molecule type" value="Genomic_DNA"/>
</dbReference>
<keyword evidence="2 3" id="KW-0479">Metal-binding</keyword>
<name>A0A345ZUA3_9HYPH</name>
<dbReference type="Proteomes" id="UP000254889">
    <property type="component" value="Chromosome"/>
</dbReference>
<dbReference type="InterPro" id="IPR007837">
    <property type="entry name" value="DinB"/>
</dbReference>
<sequence length="174" mass="19627">MKSRYQMFAGYNAWCNERLYDAAATVPDTEYRADRGAFFKSLHGTLNHLLVADRVWMRRFTGVGAQPPQLDAILYDDFVALRAARRTQDTLIGRYIDGLSEADLTGTLRYKTVVNPQTIEQPLAPALDHFFNHQTHHRGQAHALLSAILGNDKTPSFDLIVYQRQTGVGLKSMS</sequence>
<organism evidence="4 5">
    <name type="scientific">Pseudolabrys taiwanensis</name>
    <dbReference type="NCBI Taxonomy" id="331696"/>
    <lineage>
        <taxon>Bacteria</taxon>
        <taxon>Pseudomonadati</taxon>
        <taxon>Pseudomonadota</taxon>
        <taxon>Alphaproteobacteria</taxon>
        <taxon>Hyphomicrobiales</taxon>
        <taxon>Xanthobacteraceae</taxon>
        <taxon>Pseudolabrys</taxon>
    </lineage>
</organism>
<feature type="binding site" evidence="3">
    <location>
        <position position="133"/>
    </location>
    <ligand>
        <name>a divalent metal cation</name>
        <dbReference type="ChEBI" id="CHEBI:60240"/>
    </ligand>
</feature>
<dbReference type="Gene3D" id="1.20.120.450">
    <property type="entry name" value="dinb family like domain"/>
    <property type="match status" value="1"/>
</dbReference>
<protein>
    <submittedName>
        <fullName evidence="4">Damage-inducible protein DinB</fullName>
    </submittedName>
</protein>
<dbReference type="InterPro" id="IPR034660">
    <property type="entry name" value="DinB/YfiT-like"/>
</dbReference>
<dbReference type="PANTHER" id="PTHR37302:SF1">
    <property type="entry name" value="PROTEIN DINB"/>
    <property type="match status" value="1"/>
</dbReference>
<gene>
    <name evidence="4" type="ORF">DW352_08220</name>
</gene>
<keyword evidence="5" id="KW-1185">Reference proteome</keyword>
<dbReference type="PANTHER" id="PTHR37302">
    <property type="entry name" value="SLR1116 PROTEIN"/>
    <property type="match status" value="1"/>
</dbReference>
<feature type="binding site" evidence="3">
    <location>
        <position position="137"/>
    </location>
    <ligand>
        <name>a divalent metal cation</name>
        <dbReference type="ChEBI" id="CHEBI:60240"/>
    </ligand>
</feature>
<dbReference type="OrthoDB" id="9807509at2"/>
<evidence type="ECO:0000313" key="5">
    <source>
        <dbReference type="Proteomes" id="UP000254889"/>
    </source>
</evidence>
<dbReference type="Pfam" id="PF05163">
    <property type="entry name" value="DinB"/>
    <property type="match status" value="1"/>
</dbReference>